<reference evidence="1 2" key="1">
    <citation type="journal article" date="2023" name="Plants (Basel)">
        <title>Bridging the Gap: Combining Genomics and Transcriptomics Approaches to Understand Stylosanthes scabra, an Orphan Legume from the Brazilian Caatinga.</title>
        <authorList>
            <person name="Ferreira-Neto J.R.C."/>
            <person name="da Silva M.D."/>
            <person name="Binneck E."/>
            <person name="de Melo N.F."/>
            <person name="da Silva R.H."/>
            <person name="de Melo A.L.T.M."/>
            <person name="Pandolfi V."/>
            <person name="Bustamante F.O."/>
            <person name="Brasileiro-Vidal A.C."/>
            <person name="Benko-Iseppon A.M."/>
        </authorList>
    </citation>
    <scope>NUCLEOTIDE SEQUENCE [LARGE SCALE GENOMIC DNA]</scope>
    <source>
        <tissue evidence="1">Leaves</tissue>
    </source>
</reference>
<sequence length="64" mass="6481">MAVEFVVGGYNAGGDSVLFLGLCAASDTRDVLQEALNGGKNGSGFATERMLKIMNQVGGGVVTS</sequence>
<proteinExistence type="predicted"/>
<dbReference type="EMBL" id="JASCZI010091089">
    <property type="protein sequence ID" value="MED6148892.1"/>
    <property type="molecule type" value="Genomic_DNA"/>
</dbReference>
<dbReference type="Proteomes" id="UP001341840">
    <property type="component" value="Unassembled WGS sequence"/>
</dbReference>
<accession>A0ABU6TJG1</accession>
<comment type="caution">
    <text evidence="1">The sequence shown here is derived from an EMBL/GenBank/DDBJ whole genome shotgun (WGS) entry which is preliminary data.</text>
</comment>
<gene>
    <name evidence="1" type="ORF">PIB30_057336</name>
</gene>
<evidence type="ECO:0000313" key="2">
    <source>
        <dbReference type="Proteomes" id="UP001341840"/>
    </source>
</evidence>
<organism evidence="1 2">
    <name type="scientific">Stylosanthes scabra</name>
    <dbReference type="NCBI Taxonomy" id="79078"/>
    <lineage>
        <taxon>Eukaryota</taxon>
        <taxon>Viridiplantae</taxon>
        <taxon>Streptophyta</taxon>
        <taxon>Embryophyta</taxon>
        <taxon>Tracheophyta</taxon>
        <taxon>Spermatophyta</taxon>
        <taxon>Magnoliopsida</taxon>
        <taxon>eudicotyledons</taxon>
        <taxon>Gunneridae</taxon>
        <taxon>Pentapetalae</taxon>
        <taxon>rosids</taxon>
        <taxon>fabids</taxon>
        <taxon>Fabales</taxon>
        <taxon>Fabaceae</taxon>
        <taxon>Papilionoideae</taxon>
        <taxon>50 kb inversion clade</taxon>
        <taxon>dalbergioids sensu lato</taxon>
        <taxon>Dalbergieae</taxon>
        <taxon>Pterocarpus clade</taxon>
        <taxon>Stylosanthes</taxon>
    </lineage>
</organism>
<name>A0ABU6TJG1_9FABA</name>
<keyword evidence="2" id="KW-1185">Reference proteome</keyword>
<protein>
    <submittedName>
        <fullName evidence="1">Uncharacterized protein</fullName>
    </submittedName>
</protein>
<evidence type="ECO:0000313" key="1">
    <source>
        <dbReference type="EMBL" id="MED6148892.1"/>
    </source>
</evidence>